<gene>
    <name evidence="1" type="ORF">PsorP6_007404</name>
</gene>
<accession>A0ACC0WBW4</accession>
<dbReference type="Proteomes" id="UP001163321">
    <property type="component" value="Chromosome 3"/>
</dbReference>
<name>A0ACC0WBW4_9STRA</name>
<proteinExistence type="predicted"/>
<dbReference type="EMBL" id="CM047582">
    <property type="protein sequence ID" value="KAI9915598.1"/>
    <property type="molecule type" value="Genomic_DNA"/>
</dbReference>
<organism evidence="1 2">
    <name type="scientific">Peronosclerospora sorghi</name>
    <dbReference type="NCBI Taxonomy" id="230839"/>
    <lineage>
        <taxon>Eukaryota</taxon>
        <taxon>Sar</taxon>
        <taxon>Stramenopiles</taxon>
        <taxon>Oomycota</taxon>
        <taxon>Peronosporomycetes</taxon>
        <taxon>Peronosporales</taxon>
        <taxon>Peronosporaceae</taxon>
        <taxon>Peronosclerospora</taxon>
    </lineage>
</organism>
<reference evidence="1 2" key="1">
    <citation type="journal article" date="2022" name="bioRxiv">
        <title>The genome of the oomycete Peronosclerospora sorghi, a cosmopolitan pathogen of maize and sorghum, is inflated with dispersed pseudogenes.</title>
        <authorList>
            <person name="Fletcher K."/>
            <person name="Martin F."/>
            <person name="Isakeit T."/>
            <person name="Cavanaugh K."/>
            <person name="Magill C."/>
            <person name="Michelmore R."/>
        </authorList>
    </citation>
    <scope>NUCLEOTIDE SEQUENCE [LARGE SCALE GENOMIC DNA]</scope>
    <source>
        <strain evidence="1">P6</strain>
    </source>
</reference>
<comment type="caution">
    <text evidence="1">The sequence shown here is derived from an EMBL/GenBank/DDBJ whole genome shotgun (WGS) entry which is preliminary data.</text>
</comment>
<sequence>MKHGYIIREYILGYFEESFVFSDFCGEVIWKFESEVRGNYLLYGSMRQIFEQVLIFTGLE</sequence>
<keyword evidence="2" id="KW-1185">Reference proteome</keyword>
<evidence type="ECO:0000313" key="1">
    <source>
        <dbReference type="EMBL" id="KAI9915598.1"/>
    </source>
</evidence>
<protein>
    <submittedName>
        <fullName evidence="1">Uncharacterized protein</fullName>
    </submittedName>
</protein>
<evidence type="ECO:0000313" key="2">
    <source>
        <dbReference type="Proteomes" id="UP001163321"/>
    </source>
</evidence>